<dbReference type="AlphaFoldDB" id="A0A8X6UDL1"/>
<accession>A0A8X6UDL1</accession>
<dbReference type="GO" id="GO:0140359">
    <property type="term" value="F:ABC-type transporter activity"/>
    <property type="evidence" value="ECO:0007669"/>
    <property type="project" value="InterPro"/>
</dbReference>
<dbReference type="EMBL" id="BMAW01124140">
    <property type="protein sequence ID" value="GFU06528.1"/>
    <property type="molecule type" value="Genomic_DNA"/>
</dbReference>
<keyword evidence="2" id="KW-0547">Nucleotide-binding</keyword>
<evidence type="ECO:0000313" key="3">
    <source>
        <dbReference type="Proteomes" id="UP000887013"/>
    </source>
</evidence>
<dbReference type="Pfam" id="PF23321">
    <property type="entry name" value="R1_ABCA1"/>
    <property type="match status" value="1"/>
</dbReference>
<reference evidence="2" key="1">
    <citation type="submission" date="2020-08" db="EMBL/GenBank/DDBJ databases">
        <title>Multicomponent nature underlies the extraordinary mechanical properties of spider dragline silk.</title>
        <authorList>
            <person name="Kono N."/>
            <person name="Nakamura H."/>
            <person name="Mori M."/>
            <person name="Yoshida Y."/>
            <person name="Ohtoshi R."/>
            <person name="Malay A.D."/>
            <person name="Moran D.A.P."/>
            <person name="Tomita M."/>
            <person name="Numata K."/>
            <person name="Arakawa K."/>
        </authorList>
    </citation>
    <scope>NUCLEOTIDE SEQUENCE</scope>
</reference>
<organism evidence="2 3">
    <name type="scientific">Nephila pilipes</name>
    <name type="common">Giant wood spider</name>
    <name type="synonym">Nephila maculata</name>
    <dbReference type="NCBI Taxonomy" id="299642"/>
    <lineage>
        <taxon>Eukaryota</taxon>
        <taxon>Metazoa</taxon>
        <taxon>Ecdysozoa</taxon>
        <taxon>Arthropoda</taxon>
        <taxon>Chelicerata</taxon>
        <taxon>Arachnida</taxon>
        <taxon>Araneae</taxon>
        <taxon>Araneomorphae</taxon>
        <taxon>Entelegynae</taxon>
        <taxon>Araneoidea</taxon>
        <taxon>Nephilidae</taxon>
        <taxon>Nephila</taxon>
    </lineage>
</organism>
<name>A0A8X6UDL1_NEPPI</name>
<evidence type="ECO:0000313" key="2">
    <source>
        <dbReference type="EMBL" id="GFU06528.1"/>
    </source>
</evidence>
<dbReference type="OrthoDB" id="6414741at2759"/>
<dbReference type="InterPro" id="IPR056264">
    <property type="entry name" value="R2_ABCA1-4-like"/>
</dbReference>
<protein>
    <submittedName>
        <fullName evidence="2">ATP-binding cassette sub-family A member 3</fullName>
    </submittedName>
</protein>
<keyword evidence="2" id="KW-0067">ATP-binding</keyword>
<dbReference type="InterPro" id="IPR026082">
    <property type="entry name" value="ABCA"/>
</dbReference>
<dbReference type="GO" id="GO:0005524">
    <property type="term" value="F:ATP binding"/>
    <property type="evidence" value="ECO:0007669"/>
    <property type="project" value="UniProtKB-KW"/>
</dbReference>
<dbReference type="PANTHER" id="PTHR19229:SF250">
    <property type="entry name" value="ABC TRANSPORTER DOMAIN-CONTAINING PROTEIN-RELATED"/>
    <property type="match status" value="1"/>
</dbReference>
<dbReference type="GO" id="GO:0016020">
    <property type="term" value="C:membrane"/>
    <property type="evidence" value="ECO:0007669"/>
    <property type="project" value="InterPro"/>
</dbReference>
<feature type="domain" description="ABCA1-4-like C-terminal R2 regulatory" evidence="1">
    <location>
        <begin position="33"/>
        <end position="115"/>
    </location>
</feature>
<proteinExistence type="predicted"/>
<keyword evidence="3" id="KW-1185">Reference proteome</keyword>
<sequence>MEICKVICNRIGMLVDGKLIYIGNLSDLKQRYGDGYTLLIKFFSKIHSERVMTSRAITEEAKMLVEDALPEAILKADLPKSLYYYIPYRNIKWSLFFRTMAKAKRQKIIEDFFICETTLDQILFFASSESTVKERMLTEYLKERMK</sequence>
<evidence type="ECO:0000259" key="1">
    <source>
        <dbReference type="Pfam" id="PF23321"/>
    </source>
</evidence>
<dbReference type="GO" id="GO:0005319">
    <property type="term" value="F:lipid transporter activity"/>
    <property type="evidence" value="ECO:0007669"/>
    <property type="project" value="TreeGrafter"/>
</dbReference>
<dbReference type="PANTHER" id="PTHR19229">
    <property type="entry name" value="ATP-BINDING CASSETTE TRANSPORTER SUBFAMILY A ABCA"/>
    <property type="match status" value="1"/>
</dbReference>
<dbReference type="Proteomes" id="UP000887013">
    <property type="component" value="Unassembled WGS sequence"/>
</dbReference>
<comment type="caution">
    <text evidence="2">The sequence shown here is derived from an EMBL/GenBank/DDBJ whole genome shotgun (WGS) entry which is preliminary data.</text>
</comment>
<gene>
    <name evidence="2" type="primary">ABCA3_17</name>
    <name evidence="2" type="ORF">NPIL_274361</name>
</gene>